<dbReference type="Proteomes" id="UP000429607">
    <property type="component" value="Unassembled WGS sequence"/>
</dbReference>
<dbReference type="SUPFAM" id="SSF51126">
    <property type="entry name" value="Pectin lyase-like"/>
    <property type="match status" value="1"/>
</dbReference>
<comment type="caution">
    <text evidence="14">The sequence shown here is derived from an EMBL/GenBank/DDBJ whole genome shotgun (WGS) entry which is preliminary data.</text>
</comment>
<dbReference type="GO" id="GO:0030570">
    <property type="term" value="F:pectate lyase activity"/>
    <property type="evidence" value="ECO:0007669"/>
    <property type="project" value="UniProtKB-EC"/>
</dbReference>
<evidence type="ECO:0000256" key="12">
    <source>
        <dbReference type="SAM" id="MobiDB-lite"/>
    </source>
</evidence>
<dbReference type="Gene3D" id="2.160.20.10">
    <property type="entry name" value="Single-stranded right-handed beta-helix, Pectin lyase-like"/>
    <property type="match status" value="1"/>
</dbReference>
<evidence type="ECO:0000256" key="6">
    <source>
        <dbReference type="ARBA" id="ARBA00022525"/>
    </source>
</evidence>
<dbReference type="EMBL" id="QXFV01006031">
    <property type="protein sequence ID" value="KAE8962738.1"/>
    <property type="molecule type" value="Genomic_DNA"/>
</dbReference>
<evidence type="ECO:0000313" key="14">
    <source>
        <dbReference type="EMBL" id="KAE8962738.1"/>
    </source>
</evidence>
<evidence type="ECO:0000256" key="2">
    <source>
        <dbReference type="ARBA" id="ARBA00001913"/>
    </source>
</evidence>
<evidence type="ECO:0000256" key="11">
    <source>
        <dbReference type="ARBA" id="ARBA00039895"/>
    </source>
</evidence>
<name>A0A6A3H1N3_9STRA</name>
<evidence type="ECO:0000256" key="10">
    <source>
        <dbReference type="ARBA" id="ARBA00025679"/>
    </source>
</evidence>
<dbReference type="PANTHER" id="PTHR33407:SF9">
    <property type="entry name" value="PECTATE LYASE F-RELATED"/>
    <property type="match status" value="1"/>
</dbReference>
<protein>
    <recommendedName>
        <fullName evidence="11">Probable pectate lyase F</fullName>
        <ecNumber evidence="5">4.2.2.2</ecNumber>
    </recommendedName>
</protein>
<organism evidence="14 15">
    <name type="scientific">Phytophthora rubi</name>
    <dbReference type="NCBI Taxonomy" id="129364"/>
    <lineage>
        <taxon>Eukaryota</taxon>
        <taxon>Sar</taxon>
        <taxon>Stramenopiles</taxon>
        <taxon>Oomycota</taxon>
        <taxon>Peronosporomycetes</taxon>
        <taxon>Peronosporales</taxon>
        <taxon>Peronosporaceae</taxon>
        <taxon>Phytophthora</taxon>
    </lineage>
</organism>
<evidence type="ECO:0000256" key="4">
    <source>
        <dbReference type="ARBA" id="ARBA00006463"/>
    </source>
</evidence>
<evidence type="ECO:0000256" key="8">
    <source>
        <dbReference type="ARBA" id="ARBA00022837"/>
    </source>
</evidence>
<comment type="similarity">
    <text evidence="4">Belongs to the polysaccharide lyase 3 family.</text>
</comment>
<dbReference type="GO" id="GO:0005576">
    <property type="term" value="C:extracellular region"/>
    <property type="evidence" value="ECO:0007669"/>
    <property type="project" value="UniProtKB-SubCell"/>
</dbReference>
<comment type="catalytic activity">
    <reaction evidence="1">
        <text>Eliminative cleavage of (1-&gt;4)-alpha-D-galacturonan to give oligosaccharides with 4-deoxy-alpha-D-galact-4-enuronosyl groups at their non-reducing ends.</text>
        <dbReference type="EC" id="4.2.2.2"/>
    </reaction>
</comment>
<evidence type="ECO:0000256" key="5">
    <source>
        <dbReference type="ARBA" id="ARBA00012272"/>
    </source>
</evidence>
<evidence type="ECO:0000256" key="3">
    <source>
        <dbReference type="ARBA" id="ARBA00004613"/>
    </source>
</evidence>
<dbReference type="InterPro" id="IPR011050">
    <property type="entry name" value="Pectin_lyase_fold/virulence"/>
</dbReference>
<dbReference type="Pfam" id="PF03211">
    <property type="entry name" value="Pectate_lyase"/>
    <property type="match status" value="1"/>
</dbReference>
<comment type="subcellular location">
    <subcellularLocation>
        <location evidence="3">Secreted</location>
    </subcellularLocation>
</comment>
<feature type="region of interest" description="Disordered" evidence="12">
    <location>
        <begin position="23"/>
        <end position="48"/>
    </location>
</feature>
<reference evidence="14 15" key="1">
    <citation type="submission" date="2018-09" db="EMBL/GenBank/DDBJ databases">
        <title>Genomic investigation of the strawberry pathogen Phytophthora fragariae indicates pathogenicity is determined by transcriptional variation in three key races.</title>
        <authorList>
            <person name="Adams T.M."/>
            <person name="Armitage A.D."/>
            <person name="Sobczyk M.K."/>
            <person name="Bates H.J."/>
            <person name="Dunwell J.M."/>
            <person name="Nellist C.F."/>
            <person name="Harrison R.J."/>
        </authorList>
    </citation>
    <scope>NUCLEOTIDE SEQUENCE [LARGE SCALE GENOMIC DNA]</scope>
    <source>
        <strain evidence="14 15">SCRP249</strain>
    </source>
</reference>
<keyword evidence="6" id="KW-0964">Secreted</keyword>
<keyword evidence="9" id="KW-0456">Lyase</keyword>
<evidence type="ECO:0000256" key="13">
    <source>
        <dbReference type="SAM" id="SignalP"/>
    </source>
</evidence>
<dbReference type="GO" id="GO:0045490">
    <property type="term" value="P:pectin catabolic process"/>
    <property type="evidence" value="ECO:0007669"/>
    <property type="project" value="TreeGrafter"/>
</dbReference>
<comment type="function">
    <text evidence="10">Pectinolytic enzyme consist of four classes of enzymes: pectin lyase, polygalacturonase, pectin methylesterase and rhamnogalacturonase. Among pectinolytic enzymes, pectin lyase is the most important in depolymerization of pectin, since it cleaves internal glycosidic bonds of highly methylated pectins. Favors pectate, the anion, over pectin, the methyl ester.</text>
</comment>
<feature type="non-terminal residue" evidence="14">
    <location>
        <position position="94"/>
    </location>
</feature>
<evidence type="ECO:0000256" key="7">
    <source>
        <dbReference type="ARBA" id="ARBA00022729"/>
    </source>
</evidence>
<sequence length="94" mass="9786">MVSAYSFITVALAATAAIASGASMRSEGGGGGGMPTGAWPTSQGDEFFDEPRVVKRGEVFDGKMKTYQRSNVKCAGQTESGWETAVFRVEPGGT</sequence>
<keyword evidence="8" id="KW-0106">Calcium</keyword>
<proteinExistence type="inferred from homology"/>
<dbReference type="InterPro" id="IPR012334">
    <property type="entry name" value="Pectin_lyas_fold"/>
</dbReference>
<dbReference type="EC" id="4.2.2.2" evidence="5"/>
<evidence type="ECO:0000256" key="1">
    <source>
        <dbReference type="ARBA" id="ARBA00000695"/>
    </source>
</evidence>
<comment type="cofactor">
    <cofactor evidence="2">
        <name>Ca(2+)</name>
        <dbReference type="ChEBI" id="CHEBI:29108"/>
    </cofactor>
</comment>
<dbReference type="InterPro" id="IPR004898">
    <property type="entry name" value="Pectate_lyase_PlyH/PlyE-like"/>
</dbReference>
<accession>A0A6A3H1N3</accession>
<evidence type="ECO:0000313" key="15">
    <source>
        <dbReference type="Proteomes" id="UP000429607"/>
    </source>
</evidence>
<keyword evidence="7 13" id="KW-0732">Signal</keyword>
<feature type="signal peptide" evidence="13">
    <location>
        <begin position="1"/>
        <end position="21"/>
    </location>
</feature>
<dbReference type="AlphaFoldDB" id="A0A6A3H1N3"/>
<evidence type="ECO:0000256" key="9">
    <source>
        <dbReference type="ARBA" id="ARBA00023239"/>
    </source>
</evidence>
<feature type="chain" id="PRO_5025593624" description="Probable pectate lyase F" evidence="13">
    <location>
        <begin position="22"/>
        <end position="94"/>
    </location>
</feature>
<dbReference type="PANTHER" id="PTHR33407">
    <property type="entry name" value="PECTATE LYASE F-RELATED"/>
    <property type="match status" value="1"/>
</dbReference>
<gene>
    <name evidence="14" type="ORF">PR001_g29612</name>
</gene>